<keyword evidence="7" id="KW-0418">Kinase</keyword>
<dbReference type="InterPro" id="IPR000719">
    <property type="entry name" value="Prot_kinase_dom"/>
</dbReference>
<evidence type="ECO:0000256" key="1">
    <source>
        <dbReference type="ARBA" id="ARBA00001946"/>
    </source>
</evidence>
<evidence type="ECO:0000256" key="3">
    <source>
        <dbReference type="ARBA" id="ARBA00022527"/>
    </source>
</evidence>
<comment type="similarity">
    <text evidence="2">Belongs to the protein kinase superfamily. STE Ser/Thr protein kinase family. STE20 subfamily.</text>
</comment>
<dbReference type="PANTHER" id="PTHR48012">
    <property type="entry name" value="STERILE20-LIKE KINASE, ISOFORM B-RELATED"/>
    <property type="match status" value="1"/>
</dbReference>
<organism evidence="11 12">
    <name type="scientific">Esox lucius</name>
    <name type="common">Northern pike</name>
    <dbReference type="NCBI Taxonomy" id="8010"/>
    <lineage>
        <taxon>Eukaryota</taxon>
        <taxon>Metazoa</taxon>
        <taxon>Chordata</taxon>
        <taxon>Craniata</taxon>
        <taxon>Vertebrata</taxon>
        <taxon>Euteleostomi</taxon>
        <taxon>Actinopterygii</taxon>
        <taxon>Neopterygii</taxon>
        <taxon>Teleostei</taxon>
        <taxon>Protacanthopterygii</taxon>
        <taxon>Esociformes</taxon>
        <taxon>Esocidae</taxon>
        <taxon>Esox</taxon>
    </lineage>
</organism>
<keyword evidence="6" id="KW-0547">Nucleotide-binding</keyword>
<evidence type="ECO:0000256" key="4">
    <source>
        <dbReference type="ARBA" id="ARBA00022553"/>
    </source>
</evidence>
<reference evidence="11" key="2">
    <citation type="submission" date="2020-02" db="EMBL/GenBank/DDBJ databases">
        <title>Esox lucius (northern pike) genome, fEsoLuc1, primary haplotype.</title>
        <authorList>
            <person name="Myers G."/>
            <person name="Karagic N."/>
            <person name="Meyer A."/>
            <person name="Pippel M."/>
            <person name="Reichard M."/>
            <person name="Winkler S."/>
            <person name="Tracey A."/>
            <person name="Sims Y."/>
            <person name="Howe K."/>
            <person name="Rhie A."/>
            <person name="Formenti G."/>
            <person name="Durbin R."/>
            <person name="Fedrigo O."/>
            <person name="Jarvis E.D."/>
        </authorList>
    </citation>
    <scope>NUCLEOTIDE SEQUENCE [LARGE SCALE GENOMIC DNA]</scope>
</reference>
<dbReference type="Ensembl" id="ENSELUT00000063439.2">
    <property type="protein sequence ID" value="ENSELUP00000079400.2"/>
    <property type="gene ID" value="ENSELUG00000013174.3"/>
</dbReference>
<dbReference type="AlphaFoldDB" id="A0A6Q2ZPH2"/>
<dbReference type="GO" id="GO:0005524">
    <property type="term" value="F:ATP binding"/>
    <property type="evidence" value="ECO:0007669"/>
    <property type="project" value="UniProtKB-KW"/>
</dbReference>
<dbReference type="SMART" id="SM00036">
    <property type="entry name" value="CNH"/>
    <property type="match status" value="1"/>
</dbReference>
<evidence type="ECO:0000256" key="8">
    <source>
        <dbReference type="ARBA" id="ARBA00022840"/>
    </source>
</evidence>
<dbReference type="Pfam" id="PF00780">
    <property type="entry name" value="CNH"/>
    <property type="match status" value="2"/>
</dbReference>
<reference evidence="11" key="3">
    <citation type="submission" date="2025-08" db="UniProtKB">
        <authorList>
            <consortium name="Ensembl"/>
        </authorList>
    </citation>
    <scope>IDENTIFICATION</scope>
</reference>
<dbReference type="PIRSF" id="PIRSF038172">
    <property type="entry name" value="MAPKKKK"/>
    <property type="match status" value="1"/>
</dbReference>
<dbReference type="PROSITE" id="PS50011">
    <property type="entry name" value="PROTEIN_KINASE_DOM"/>
    <property type="match status" value="1"/>
</dbReference>
<dbReference type="Proteomes" id="UP000265140">
    <property type="component" value="Chromosome 24"/>
</dbReference>
<comment type="cofactor">
    <cofactor evidence="1">
        <name>Mg(2+)</name>
        <dbReference type="ChEBI" id="CHEBI:18420"/>
    </cofactor>
</comment>
<dbReference type="InterPro" id="IPR021160">
    <property type="entry name" value="MAPKKKK"/>
</dbReference>
<reference evidence="11" key="4">
    <citation type="submission" date="2025-09" db="UniProtKB">
        <authorList>
            <consortium name="Ensembl"/>
        </authorList>
    </citation>
    <scope>IDENTIFICATION</scope>
</reference>
<keyword evidence="3" id="KW-0723">Serine/threonine-protein kinase</keyword>
<dbReference type="Bgee" id="ENSELUG00000013174">
    <property type="expression patterns" value="Expressed in brain and 13 other cell types or tissues"/>
</dbReference>
<dbReference type="InterPro" id="IPR011009">
    <property type="entry name" value="Kinase-like_dom_sf"/>
</dbReference>
<dbReference type="InterPro" id="IPR050629">
    <property type="entry name" value="STE20/SPS1-PAK"/>
</dbReference>
<dbReference type="GO" id="GO:0005737">
    <property type="term" value="C:cytoplasm"/>
    <property type="evidence" value="ECO:0007669"/>
    <property type="project" value="TreeGrafter"/>
</dbReference>
<feature type="domain" description="Protein kinase" evidence="9">
    <location>
        <begin position="1"/>
        <end position="118"/>
    </location>
</feature>
<dbReference type="GO" id="GO:0008349">
    <property type="term" value="F:MAP kinase kinase kinase kinase activity"/>
    <property type="evidence" value="ECO:0007669"/>
    <property type="project" value="InterPro"/>
</dbReference>
<gene>
    <name evidence="11" type="primary">MAP4K2</name>
</gene>
<evidence type="ECO:0000313" key="12">
    <source>
        <dbReference type="Proteomes" id="UP000265140"/>
    </source>
</evidence>
<dbReference type="SUPFAM" id="SSF56112">
    <property type="entry name" value="Protein kinase-like (PK-like)"/>
    <property type="match status" value="1"/>
</dbReference>
<evidence type="ECO:0000256" key="5">
    <source>
        <dbReference type="ARBA" id="ARBA00022679"/>
    </source>
</evidence>
<sequence length="522" mass="58511">HETSKITPLISLPSADFGVAAEISASVAKRKSFIGTPYWMAPEVAAVEKKGGYNHLCDIWAVGITAIELAELQPPMFDLHPMRDTGRVTVFHSFVKMSLIKNPRKRPSAETLLQHPFVTQLLTRNLIIELLDMANNPELHHTHNMDDNDLEVRTGDVLTERQEALRNASCLRAALIDTILQDDVVIHSQMGACFSKVFNGCPLKIHCAVTWILPKTRDQYLILGAEEGVYTLNLNELHEDTLEKLLPQRCTWLYVMNNVLMSVSGKSSQLYSHSLTALFEQRGHKQQKQGHLSLSTNRLTERISPSRKYAVTVKIPDTKGCRRCSVARNPYTDSTFLCGAVPSGLVLLLWYDPLQKFMQLKVCINTAKLKQRSLQFKHAMWDCLIISDVLRALLQPGLPVGVGPRAVQATQLDRDTILIALEKTVKIANLQGLPSKQLASELVFDFPIETLICLQDSVLAFWKHGLKGRSLHTNEVTQEITDESRVFRVLGTNRDIVLQSTPTEDPSAMSNLYILTGHESSY</sequence>
<evidence type="ECO:0000256" key="6">
    <source>
        <dbReference type="ARBA" id="ARBA00022741"/>
    </source>
</evidence>
<keyword evidence="5" id="KW-0808">Transferase</keyword>
<feature type="domain" description="CNH" evidence="10">
    <location>
        <begin position="202"/>
        <end position="495"/>
    </location>
</feature>
<reference evidence="12" key="1">
    <citation type="journal article" date="2014" name="PLoS ONE">
        <title>The genome and linkage map of the northern pike (Esox lucius): conserved synteny revealed between the salmonid sister group and the Neoteleostei.</title>
        <authorList>
            <person name="Rondeau E.B."/>
            <person name="Minkley D.R."/>
            <person name="Leong J.S."/>
            <person name="Messmer A.M."/>
            <person name="Jantzen J.R."/>
            <person name="von Schalburg K.R."/>
            <person name="Lemon C."/>
            <person name="Bird N.H."/>
            <person name="Koop B.F."/>
        </authorList>
    </citation>
    <scope>NUCLEOTIDE SEQUENCE</scope>
</reference>
<dbReference type="Pfam" id="PF00069">
    <property type="entry name" value="Pkinase"/>
    <property type="match status" value="1"/>
</dbReference>
<keyword evidence="12" id="KW-1185">Reference proteome</keyword>
<dbReference type="SMART" id="SM00220">
    <property type="entry name" value="S_TKc"/>
    <property type="match status" value="1"/>
</dbReference>
<dbReference type="InterPro" id="IPR001180">
    <property type="entry name" value="CNH_dom"/>
</dbReference>
<evidence type="ECO:0008006" key="13">
    <source>
        <dbReference type="Google" id="ProtNLM"/>
    </source>
</evidence>
<keyword evidence="4" id="KW-0597">Phosphoprotein</keyword>
<dbReference type="Gene3D" id="1.10.510.10">
    <property type="entry name" value="Transferase(Phosphotransferase) domain 1"/>
    <property type="match status" value="1"/>
</dbReference>
<evidence type="ECO:0000259" key="10">
    <source>
        <dbReference type="PROSITE" id="PS50219"/>
    </source>
</evidence>
<evidence type="ECO:0000259" key="9">
    <source>
        <dbReference type="PROSITE" id="PS50011"/>
    </source>
</evidence>
<evidence type="ECO:0000256" key="7">
    <source>
        <dbReference type="ARBA" id="ARBA00022777"/>
    </source>
</evidence>
<keyword evidence="8" id="KW-0067">ATP-binding</keyword>
<evidence type="ECO:0000256" key="2">
    <source>
        <dbReference type="ARBA" id="ARBA00008874"/>
    </source>
</evidence>
<dbReference type="GeneTree" id="ENSGT00940000166658"/>
<proteinExistence type="inferred from homology"/>
<protein>
    <recommendedName>
        <fullName evidence="13">Mitogen-activated protein kinase kinase kinase kinase 2</fullName>
    </recommendedName>
</protein>
<dbReference type="PANTHER" id="PTHR48012:SF30">
    <property type="entry name" value="NON-SPECIFIC SERINE_THREONINE PROTEIN KINASE"/>
    <property type="match status" value="1"/>
</dbReference>
<evidence type="ECO:0000313" key="11">
    <source>
        <dbReference type="Ensembl" id="ENSELUP00000079400.2"/>
    </source>
</evidence>
<name>A0A6Q2ZPH2_ESOLU</name>
<dbReference type="PROSITE" id="PS50219">
    <property type="entry name" value="CNH"/>
    <property type="match status" value="1"/>
</dbReference>
<accession>A0A6Q2ZPH2</accession>